<protein>
    <submittedName>
        <fullName evidence="1">Uncharacterized protein</fullName>
    </submittedName>
</protein>
<gene>
    <name evidence="1" type="ORF">HCDG_08874</name>
</gene>
<evidence type="ECO:0000313" key="1">
    <source>
        <dbReference type="EMBL" id="EER37423.1"/>
    </source>
</evidence>
<dbReference type="Proteomes" id="UP000002624">
    <property type="component" value="Unassembled WGS sequence"/>
</dbReference>
<proteinExistence type="predicted"/>
<dbReference type="OrthoDB" id="10358272at2759"/>
<organism evidence="1 2">
    <name type="scientific">Ajellomyces capsulatus (strain H143)</name>
    <name type="common">Darling's disease fungus</name>
    <name type="synonym">Histoplasma capsulatum</name>
    <dbReference type="NCBI Taxonomy" id="544712"/>
    <lineage>
        <taxon>Eukaryota</taxon>
        <taxon>Fungi</taxon>
        <taxon>Dikarya</taxon>
        <taxon>Ascomycota</taxon>
        <taxon>Pezizomycotina</taxon>
        <taxon>Eurotiomycetes</taxon>
        <taxon>Eurotiomycetidae</taxon>
        <taxon>Onygenales</taxon>
        <taxon>Ajellomycetaceae</taxon>
        <taxon>Histoplasma</taxon>
    </lineage>
</organism>
<dbReference type="EMBL" id="GG692435">
    <property type="protein sequence ID" value="EER37423.1"/>
    <property type="molecule type" value="Genomic_DNA"/>
</dbReference>
<sequence>MVLAGPDAMGAPTKDLSWLSANVVFANSRIQTIFKSTSLPSAVIWAKEILLLRTAFNFQNRLSRGVIKGNDGGESPFWWYNPSLRCQKHVCIRTEFALRRWMIPMIKQSHILYRPCWPSPTRDFHSLQISQPYCSAHGWHLIGTSSCRLKTLISSCAAGILINDKEATESAFKWK</sequence>
<dbReference type="VEuPathDB" id="FungiDB:HCDG_08874"/>
<dbReference type="AlphaFoldDB" id="C6HQF6"/>
<evidence type="ECO:0000313" key="2">
    <source>
        <dbReference type="Proteomes" id="UP000002624"/>
    </source>
</evidence>
<reference evidence="2" key="1">
    <citation type="submission" date="2009-05" db="EMBL/GenBank/DDBJ databases">
        <title>The genome sequence of Ajellomyces capsulatus strain H143.</title>
        <authorList>
            <person name="Champion M."/>
            <person name="Cuomo C.A."/>
            <person name="Ma L.-J."/>
            <person name="Henn M.R."/>
            <person name="Sil A."/>
            <person name="Goldman B."/>
            <person name="Young S.K."/>
            <person name="Kodira C.D."/>
            <person name="Zeng Q."/>
            <person name="Koehrsen M."/>
            <person name="Alvarado L."/>
            <person name="Berlin A.M."/>
            <person name="Borenstein D."/>
            <person name="Chen Z."/>
            <person name="Engels R."/>
            <person name="Freedman E."/>
            <person name="Gellesch M."/>
            <person name="Goldberg J."/>
            <person name="Griggs A."/>
            <person name="Gujja S."/>
            <person name="Heiman D.I."/>
            <person name="Hepburn T.A."/>
            <person name="Howarth C."/>
            <person name="Jen D."/>
            <person name="Larson L."/>
            <person name="Lewis B."/>
            <person name="Mehta T."/>
            <person name="Park D."/>
            <person name="Pearson M."/>
            <person name="Roberts A."/>
            <person name="Saif S."/>
            <person name="Shea T.D."/>
            <person name="Shenoy N."/>
            <person name="Sisk P."/>
            <person name="Stolte C."/>
            <person name="Sykes S."/>
            <person name="Walk T."/>
            <person name="White J."/>
            <person name="Yandava C."/>
            <person name="Klein B."/>
            <person name="McEwen J.G."/>
            <person name="Puccia R."/>
            <person name="Goldman G.H."/>
            <person name="Felipe M.S."/>
            <person name="Nino-Vega G."/>
            <person name="San-Blas G."/>
            <person name="Taylor J.W."/>
            <person name="Mendoza L."/>
            <person name="Galagan J.E."/>
            <person name="Nusbaum C."/>
            <person name="Birren B.W."/>
        </authorList>
    </citation>
    <scope>NUCLEOTIDE SEQUENCE [LARGE SCALE GENOMIC DNA]</scope>
    <source>
        <strain evidence="2">H143</strain>
    </source>
</reference>
<name>C6HQF6_AJECH</name>
<dbReference type="HOGENOM" id="CLU_1532106_0_0_1"/>
<accession>C6HQF6</accession>